<dbReference type="GO" id="GO:0051082">
    <property type="term" value="F:unfolded protein binding"/>
    <property type="evidence" value="ECO:0007669"/>
    <property type="project" value="UniProtKB-UniRule"/>
</dbReference>
<dbReference type="FunFam" id="3.40.50.11260:FF:000001">
    <property type="entry name" value="Heat shock protein 90 alpha"/>
    <property type="match status" value="1"/>
</dbReference>
<dbReference type="InterPro" id="IPR020575">
    <property type="entry name" value="Hsp90_N"/>
</dbReference>
<comment type="subcellular location">
    <subcellularLocation>
        <location evidence="1 8">Cytoplasm</location>
    </subcellularLocation>
</comment>
<dbReference type="Pfam" id="PF13589">
    <property type="entry name" value="HATPase_c_3"/>
    <property type="match status" value="1"/>
</dbReference>
<dbReference type="GO" id="GO:0016887">
    <property type="term" value="F:ATP hydrolysis activity"/>
    <property type="evidence" value="ECO:0007669"/>
    <property type="project" value="InterPro"/>
</dbReference>
<name>A0A1I2AZT2_9BACT</name>
<dbReference type="SMART" id="SM00387">
    <property type="entry name" value="HATPase_c"/>
    <property type="match status" value="1"/>
</dbReference>
<feature type="domain" description="Histidine kinase/HSP90-like ATPase" evidence="10">
    <location>
        <begin position="29"/>
        <end position="189"/>
    </location>
</feature>
<keyword evidence="6 8" id="KW-0346">Stress response</keyword>
<accession>A0A1I2AZT2</accession>
<dbReference type="Gene3D" id="1.20.120.790">
    <property type="entry name" value="Heat shock protein 90, C-terminal domain"/>
    <property type="match status" value="1"/>
</dbReference>
<dbReference type="PIRSF" id="PIRSF002583">
    <property type="entry name" value="Hsp90"/>
    <property type="match status" value="1"/>
</dbReference>
<keyword evidence="7 8" id="KW-0143">Chaperone</keyword>
<dbReference type="SUPFAM" id="SSF55874">
    <property type="entry name" value="ATPase domain of HSP90 chaperone/DNA topoisomerase II/histidine kinase"/>
    <property type="match status" value="1"/>
</dbReference>
<keyword evidence="3 8" id="KW-0963">Cytoplasm</keyword>
<evidence type="ECO:0000313" key="12">
    <source>
        <dbReference type="Proteomes" id="UP000199400"/>
    </source>
</evidence>
<dbReference type="STRING" id="54.SAMN02745121_04432"/>
<feature type="region of interest" description="A; substrate-binding" evidence="8">
    <location>
        <begin position="1"/>
        <end position="343"/>
    </location>
</feature>
<evidence type="ECO:0000256" key="7">
    <source>
        <dbReference type="ARBA" id="ARBA00023186"/>
    </source>
</evidence>
<feature type="binding site" evidence="9">
    <location>
        <position position="95"/>
    </location>
    <ligand>
        <name>ATP</name>
        <dbReference type="ChEBI" id="CHEBI:30616"/>
    </ligand>
</feature>
<dbReference type="HAMAP" id="MF_00505">
    <property type="entry name" value="HSP90"/>
    <property type="match status" value="1"/>
</dbReference>
<feature type="binding site" evidence="9">
    <location>
        <position position="343"/>
    </location>
    <ligand>
        <name>ATP</name>
        <dbReference type="ChEBI" id="CHEBI:30616"/>
    </ligand>
</feature>
<evidence type="ECO:0000256" key="1">
    <source>
        <dbReference type="ARBA" id="ARBA00004496"/>
    </source>
</evidence>
<dbReference type="InterPro" id="IPR037196">
    <property type="entry name" value="HSP90_C"/>
</dbReference>
<comment type="similarity">
    <text evidence="2 8">Belongs to the heat shock protein 90 family.</text>
</comment>
<comment type="function">
    <text evidence="8">Molecular chaperone. Has ATPase activity.</text>
</comment>
<evidence type="ECO:0000256" key="4">
    <source>
        <dbReference type="ARBA" id="ARBA00022741"/>
    </source>
</evidence>
<dbReference type="InterPro" id="IPR020568">
    <property type="entry name" value="Ribosomal_Su5_D2-typ_SF"/>
</dbReference>
<gene>
    <name evidence="8" type="primary">htpG</name>
    <name evidence="11" type="ORF">SAMN02745121_04432</name>
</gene>
<evidence type="ECO:0000256" key="2">
    <source>
        <dbReference type="ARBA" id="ARBA00008239"/>
    </source>
</evidence>
<dbReference type="Gene3D" id="3.30.230.80">
    <property type="match status" value="1"/>
</dbReference>
<dbReference type="RefSeq" id="WP_170136299.1">
    <property type="nucleotide sequence ID" value="NZ_FOMX01000014.1"/>
</dbReference>
<dbReference type="InterPro" id="IPR001404">
    <property type="entry name" value="Hsp90_fam"/>
</dbReference>
<dbReference type="AlphaFoldDB" id="A0A1I2AZT2"/>
<feature type="region of interest" description="C" evidence="8">
    <location>
        <begin position="552"/>
        <end position="630"/>
    </location>
</feature>
<sequence>MTTSREEKHEFKAEVSALLRLVTNSLYTNREIFLRELVSNASDALDKARFQGLTDTNLRDRHEKPQIKVIADHGRGVLTIEDTGVGMTRDEIALNLGTIAHSGTLKFLEQARAQQESGQKPDLNLIGQFGVGFYSAFMVADRIDVTSLSASEGAEPVHWSSTGDGTFSVGPGQRTTRGTTIELHLKPDAKEFLDRWKIEGIIKRYSNYVVHPILLKVVDDKGNTEVDGKQVNDATAFWMRPARELTDTDYNEFYKHVMGGFVLPGDEPLGHLHLHADAPIQFVALLYIPGKPPADLFQEDRKALQLYARRVVVMESCDKLLPGYLRFVRGLVDSEDLPLNVSREMLQEHSSLTSIRRQLTRKVLKLLEGIAKDKPETYEKIWDNYGAVLKEGIHTDSTHHDDLVELLRYRTSADDKLVSLAQYVESMPEGQPAIYYITGESLAAVARSPHLEACRARGYQVLYMADPIDEWVVQDLSEYKGKKLVSVTQGDLDIPEDEQHKHDAGAIAAAVDKSKQLLTDKVKDVRVSKRLRESAACLVDDSGGLSRNMERILKMARQDVPTRQRILELNPEHPFVQAVDKLAREAPSDERLGTYVELLYDQAALAEGQVPDPAGLLKRFNSVLSGTIKI</sequence>
<comment type="subunit">
    <text evidence="8">Homodimer.</text>
</comment>
<dbReference type="PROSITE" id="PS00298">
    <property type="entry name" value="HSP90"/>
    <property type="match status" value="1"/>
</dbReference>
<dbReference type="SUPFAM" id="SSF54211">
    <property type="entry name" value="Ribosomal protein S5 domain 2-like"/>
    <property type="match status" value="1"/>
</dbReference>
<dbReference type="Gene3D" id="3.40.50.11260">
    <property type="match status" value="1"/>
</dbReference>
<dbReference type="GO" id="GO:0140662">
    <property type="term" value="F:ATP-dependent protein folding chaperone"/>
    <property type="evidence" value="ECO:0007669"/>
    <property type="project" value="InterPro"/>
</dbReference>
<organism evidence="11 12">
    <name type="scientific">Nannocystis exedens</name>
    <dbReference type="NCBI Taxonomy" id="54"/>
    <lineage>
        <taxon>Bacteria</taxon>
        <taxon>Pseudomonadati</taxon>
        <taxon>Myxococcota</taxon>
        <taxon>Polyangia</taxon>
        <taxon>Nannocystales</taxon>
        <taxon>Nannocystaceae</taxon>
        <taxon>Nannocystis</taxon>
    </lineage>
</organism>
<dbReference type="Gene3D" id="3.30.565.10">
    <property type="entry name" value="Histidine kinase-like ATPase, C-terminal domain"/>
    <property type="match status" value="1"/>
</dbReference>
<feature type="binding site" evidence="9">
    <location>
        <position position="36"/>
    </location>
    <ligand>
        <name>ATP</name>
        <dbReference type="ChEBI" id="CHEBI:30616"/>
    </ligand>
</feature>
<dbReference type="NCBIfam" id="NF003555">
    <property type="entry name" value="PRK05218.1"/>
    <property type="match status" value="1"/>
</dbReference>
<dbReference type="Pfam" id="PF00183">
    <property type="entry name" value="HSP90"/>
    <property type="match status" value="1"/>
</dbReference>
<feature type="binding site" evidence="9">
    <location>
        <position position="40"/>
    </location>
    <ligand>
        <name>ATP</name>
        <dbReference type="ChEBI" id="CHEBI:30616"/>
    </ligand>
</feature>
<dbReference type="SUPFAM" id="SSF110942">
    <property type="entry name" value="HSP90 C-terminal domain"/>
    <property type="match status" value="1"/>
</dbReference>
<keyword evidence="4 8" id="KW-0547">Nucleotide-binding</keyword>
<feature type="binding site" evidence="9">
    <location>
        <position position="179"/>
    </location>
    <ligand>
        <name>ATP</name>
        <dbReference type="ChEBI" id="CHEBI:30616"/>
    </ligand>
</feature>
<evidence type="ECO:0000256" key="9">
    <source>
        <dbReference type="PIRSR" id="PIRSR002583-1"/>
    </source>
</evidence>
<dbReference type="GO" id="GO:0005737">
    <property type="term" value="C:cytoplasm"/>
    <property type="evidence" value="ECO:0007669"/>
    <property type="project" value="UniProtKB-SubCell"/>
</dbReference>
<evidence type="ECO:0000313" key="11">
    <source>
        <dbReference type="EMBL" id="SFE48523.1"/>
    </source>
</evidence>
<dbReference type="InterPro" id="IPR036890">
    <property type="entry name" value="HATPase_C_sf"/>
</dbReference>
<dbReference type="EMBL" id="FOMX01000014">
    <property type="protein sequence ID" value="SFE48523.1"/>
    <property type="molecule type" value="Genomic_DNA"/>
</dbReference>
<dbReference type="PRINTS" id="PR00775">
    <property type="entry name" value="HEATSHOCK90"/>
</dbReference>
<dbReference type="InterPro" id="IPR003594">
    <property type="entry name" value="HATPase_dom"/>
</dbReference>
<keyword evidence="12" id="KW-1185">Reference proteome</keyword>
<dbReference type="FunFam" id="3.30.565.10:FF:000009">
    <property type="entry name" value="Molecular chaperone HtpG"/>
    <property type="match status" value="1"/>
</dbReference>
<proteinExistence type="inferred from homology"/>
<evidence type="ECO:0000256" key="5">
    <source>
        <dbReference type="ARBA" id="ARBA00022840"/>
    </source>
</evidence>
<protein>
    <recommendedName>
        <fullName evidence="8">Chaperone protein HtpG</fullName>
    </recommendedName>
    <alternativeName>
        <fullName evidence="8">Heat shock protein HtpG</fullName>
    </alternativeName>
    <alternativeName>
        <fullName evidence="8">High temperature protein G</fullName>
    </alternativeName>
</protein>
<dbReference type="CDD" id="cd16927">
    <property type="entry name" value="HATPase_Hsp90-like"/>
    <property type="match status" value="1"/>
</dbReference>
<dbReference type="PANTHER" id="PTHR11528">
    <property type="entry name" value="HEAT SHOCK PROTEIN 90 FAMILY MEMBER"/>
    <property type="match status" value="1"/>
</dbReference>
<feature type="binding site" evidence="9">
    <location>
        <begin position="128"/>
        <end position="133"/>
    </location>
    <ligand>
        <name>ATP</name>
        <dbReference type="ChEBI" id="CHEBI:30616"/>
    </ligand>
</feature>
<keyword evidence="5 8" id="KW-0067">ATP-binding</keyword>
<reference evidence="12" key="1">
    <citation type="submission" date="2016-10" db="EMBL/GenBank/DDBJ databases">
        <authorList>
            <person name="Varghese N."/>
            <person name="Submissions S."/>
        </authorList>
    </citation>
    <scope>NUCLEOTIDE SEQUENCE [LARGE SCALE GENOMIC DNA]</scope>
    <source>
        <strain evidence="12">ATCC 25963</strain>
    </source>
</reference>
<evidence type="ECO:0000256" key="3">
    <source>
        <dbReference type="ARBA" id="ARBA00022490"/>
    </source>
</evidence>
<feature type="binding site" evidence="9">
    <location>
        <begin position="102"/>
        <end position="103"/>
    </location>
    <ligand>
        <name>ATP</name>
        <dbReference type="ChEBI" id="CHEBI:30616"/>
    </ligand>
</feature>
<comment type="caution">
    <text evidence="8">Lacks conserved residue(s) required for the propagation of feature annotation.</text>
</comment>
<dbReference type="Proteomes" id="UP000199400">
    <property type="component" value="Unassembled WGS sequence"/>
</dbReference>
<evidence type="ECO:0000256" key="8">
    <source>
        <dbReference type="HAMAP-Rule" id="MF_00505"/>
    </source>
</evidence>
<feature type="binding site" evidence="9">
    <location>
        <position position="87"/>
    </location>
    <ligand>
        <name>ATP</name>
        <dbReference type="ChEBI" id="CHEBI:30616"/>
    </ligand>
</feature>
<dbReference type="GO" id="GO:0005524">
    <property type="term" value="F:ATP binding"/>
    <property type="evidence" value="ECO:0007669"/>
    <property type="project" value="UniProtKB-UniRule"/>
</dbReference>
<evidence type="ECO:0000259" key="10">
    <source>
        <dbReference type="SMART" id="SM00387"/>
    </source>
</evidence>
<feature type="binding site" evidence="9">
    <location>
        <position position="82"/>
    </location>
    <ligand>
        <name>ATP</name>
        <dbReference type="ChEBI" id="CHEBI:30616"/>
    </ligand>
</feature>
<dbReference type="InterPro" id="IPR019805">
    <property type="entry name" value="Heat_shock_protein_90_CS"/>
</dbReference>
<evidence type="ECO:0000256" key="6">
    <source>
        <dbReference type="ARBA" id="ARBA00023016"/>
    </source>
</evidence>